<dbReference type="InterPro" id="IPR037522">
    <property type="entry name" value="HD_GYP_dom"/>
</dbReference>
<dbReference type="CDD" id="cd00130">
    <property type="entry name" value="PAS"/>
    <property type="match status" value="1"/>
</dbReference>
<dbReference type="Pfam" id="PF00990">
    <property type="entry name" value="GGDEF"/>
    <property type="match status" value="1"/>
</dbReference>
<dbReference type="KEGG" id="svp:Pan189_43030"/>
<feature type="domain" description="GGDEF" evidence="5">
    <location>
        <begin position="448"/>
        <end position="579"/>
    </location>
</feature>
<dbReference type="InterPro" id="IPR013656">
    <property type="entry name" value="PAS_4"/>
</dbReference>
<organism evidence="8 9">
    <name type="scientific">Stratiformator vulcanicus</name>
    <dbReference type="NCBI Taxonomy" id="2527980"/>
    <lineage>
        <taxon>Bacteria</taxon>
        <taxon>Pseudomonadati</taxon>
        <taxon>Planctomycetota</taxon>
        <taxon>Planctomycetia</taxon>
        <taxon>Planctomycetales</taxon>
        <taxon>Planctomycetaceae</taxon>
        <taxon>Stratiformator</taxon>
    </lineage>
</organism>
<dbReference type="PROSITE" id="PS51832">
    <property type="entry name" value="HD_GYP"/>
    <property type="match status" value="1"/>
</dbReference>
<dbReference type="GO" id="GO:0043709">
    <property type="term" value="P:cell adhesion involved in single-species biofilm formation"/>
    <property type="evidence" value="ECO:0007669"/>
    <property type="project" value="TreeGrafter"/>
</dbReference>
<dbReference type="InterPro" id="IPR050469">
    <property type="entry name" value="Diguanylate_Cyclase"/>
</dbReference>
<dbReference type="SUPFAM" id="SSF55073">
    <property type="entry name" value="Nucleotide cyclase"/>
    <property type="match status" value="1"/>
</dbReference>
<dbReference type="GO" id="GO:0052621">
    <property type="term" value="F:diguanylate cyclase activity"/>
    <property type="evidence" value="ECO:0007669"/>
    <property type="project" value="UniProtKB-EC"/>
</dbReference>
<dbReference type="InterPro" id="IPR003607">
    <property type="entry name" value="HD/PDEase_dom"/>
</dbReference>
<dbReference type="Pfam" id="PF13487">
    <property type="entry name" value="HD_5"/>
    <property type="match status" value="1"/>
</dbReference>
<gene>
    <name evidence="8" type="primary">ydaM_3</name>
    <name evidence="8" type="ORF">Pan189_43030</name>
</gene>
<dbReference type="InterPro" id="IPR006674">
    <property type="entry name" value="HD_domain"/>
</dbReference>
<dbReference type="NCBIfam" id="TIGR00254">
    <property type="entry name" value="GGDEF"/>
    <property type="match status" value="1"/>
</dbReference>
<dbReference type="SMART" id="SM00267">
    <property type="entry name" value="GGDEF"/>
    <property type="match status" value="1"/>
</dbReference>
<dbReference type="RefSeq" id="WP_310820860.1">
    <property type="nucleotide sequence ID" value="NZ_CP036268.1"/>
</dbReference>
<dbReference type="InterPro" id="IPR000014">
    <property type="entry name" value="PAS"/>
</dbReference>
<evidence type="ECO:0000256" key="1">
    <source>
        <dbReference type="ARBA" id="ARBA00012528"/>
    </source>
</evidence>
<dbReference type="SUPFAM" id="SSF55785">
    <property type="entry name" value="PYP-like sensor domain (PAS domain)"/>
    <property type="match status" value="1"/>
</dbReference>
<dbReference type="GO" id="GO:1902201">
    <property type="term" value="P:negative regulation of bacterial-type flagellum-dependent cell motility"/>
    <property type="evidence" value="ECO:0007669"/>
    <property type="project" value="TreeGrafter"/>
</dbReference>
<dbReference type="PANTHER" id="PTHR45138">
    <property type="entry name" value="REGULATORY COMPONENTS OF SENSORY TRANSDUCTION SYSTEM"/>
    <property type="match status" value="1"/>
</dbReference>
<dbReference type="InterPro" id="IPR006675">
    <property type="entry name" value="HDIG_dom"/>
</dbReference>
<feature type="region of interest" description="Disordered" evidence="3">
    <location>
        <begin position="1"/>
        <end position="34"/>
    </location>
</feature>
<dbReference type="Proteomes" id="UP000317318">
    <property type="component" value="Chromosome"/>
</dbReference>
<dbReference type="PROSITE" id="PS50887">
    <property type="entry name" value="GGDEF"/>
    <property type="match status" value="1"/>
</dbReference>
<feature type="domain" description="HD-GYP" evidence="7">
    <location>
        <begin position="62"/>
        <end position="257"/>
    </location>
</feature>
<dbReference type="Gene3D" id="3.30.70.270">
    <property type="match status" value="1"/>
</dbReference>
<keyword evidence="8" id="KW-0808">Transferase</keyword>
<evidence type="ECO:0000256" key="3">
    <source>
        <dbReference type="SAM" id="MobiDB-lite"/>
    </source>
</evidence>
<comment type="catalytic activity">
    <reaction evidence="2">
        <text>2 GTP = 3',3'-c-di-GMP + 2 diphosphate</text>
        <dbReference type="Rhea" id="RHEA:24898"/>
        <dbReference type="ChEBI" id="CHEBI:33019"/>
        <dbReference type="ChEBI" id="CHEBI:37565"/>
        <dbReference type="ChEBI" id="CHEBI:58805"/>
        <dbReference type="EC" id="2.7.7.65"/>
    </reaction>
</comment>
<dbReference type="InterPro" id="IPR000160">
    <property type="entry name" value="GGDEF_dom"/>
</dbReference>
<evidence type="ECO:0000259" key="5">
    <source>
        <dbReference type="PROSITE" id="PS50887"/>
    </source>
</evidence>
<keyword evidence="8" id="KW-0548">Nucleotidyltransferase</keyword>
<dbReference type="GO" id="GO:0005886">
    <property type="term" value="C:plasma membrane"/>
    <property type="evidence" value="ECO:0007669"/>
    <property type="project" value="TreeGrafter"/>
</dbReference>
<dbReference type="SUPFAM" id="SSF109604">
    <property type="entry name" value="HD-domain/PDEase-like"/>
    <property type="match status" value="1"/>
</dbReference>
<protein>
    <recommendedName>
        <fullName evidence="1">diguanylate cyclase</fullName>
        <ecNumber evidence="1">2.7.7.65</ecNumber>
    </recommendedName>
</protein>
<keyword evidence="9" id="KW-1185">Reference proteome</keyword>
<name>A0A517R7T8_9PLAN</name>
<evidence type="ECO:0000313" key="9">
    <source>
        <dbReference type="Proteomes" id="UP000317318"/>
    </source>
</evidence>
<feature type="domain" description="PAS" evidence="4">
    <location>
        <begin position="287"/>
        <end position="326"/>
    </location>
</feature>
<sequence length="715" mass="78905">MSSEPSFELPSLNEPVATEVPPAPKAGATHPTDSAGTLLSLMTLAKTARLDVNDPSTDEALAGVIAPATLRALLSALNHRDPKTIRHVRRTARLATGVASAFGWDERPLKALEVACLLHDIGKIGVPDSILFKPGALTGDEAELMALHHNIGCDILQACRVDSEVYDIVVQSSQHYNGATDGYRLIGSDVHQGARILAVADAYDSLRTQQVYREAIPHDEIMKKLKAASGTQFDGTIVVALGRWIEQEGPGVFDPELDGGSSGREHPNAPGMLDPNALCQIFSHLYILESLYDGFYLLDADLKVVLWNLGAERLFKKGHQEVLGTNWNARAWEFADLMGNPLGEGEYPLQRVLKEPRAISSGLKYKRFDGKWTEIEIQSIPLIDGNGQLQGVAEIYRDLCRTTFRPNEYRELKMAASRDPLTKIANRGELETQLALHLSEIGKQQDHQPFGVIFCDIDFFKAVNDNYGHQVGDDVLVNTARLLQEECYSGELVARYGGEEFVILCPDTDLEGAVRRAERLRGLLAKTVLNDETELKVTGSFGVSVYEKGDSVESLCRRADKALYQAKETGRNRTCSITSTQLHEDRRKTPDEPIETDPFLAEGHFEAQLASDMIVYKLGGFVDEISAKVKDVTQRQATFAIGTTGMFGGWGKSSQKQAVQLVLEFGEDRRASRPSNSGTEVRYRFTPIGRPPSPEAFHRRVKELLKALRGYFGVQ</sequence>
<dbReference type="EMBL" id="CP036268">
    <property type="protein sequence ID" value="QDT39891.1"/>
    <property type="molecule type" value="Genomic_DNA"/>
</dbReference>
<dbReference type="AlphaFoldDB" id="A0A517R7T8"/>
<dbReference type="PANTHER" id="PTHR45138:SF9">
    <property type="entry name" value="DIGUANYLATE CYCLASE DGCM-RELATED"/>
    <property type="match status" value="1"/>
</dbReference>
<dbReference type="CDD" id="cd01949">
    <property type="entry name" value="GGDEF"/>
    <property type="match status" value="1"/>
</dbReference>
<feature type="domain" description="HD" evidence="6">
    <location>
        <begin position="84"/>
        <end position="206"/>
    </location>
</feature>
<reference evidence="8 9" key="1">
    <citation type="submission" date="2019-02" db="EMBL/GenBank/DDBJ databases">
        <title>Deep-cultivation of Planctomycetes and their phenomic and genomic characterization uncovers novel biology.</title>
        <authorList>
            <person name="Wiegand S."/>
            <person name="Jogler M."/>
            <person name="Boedeker C."/>
            <person name="Pinto D."/>
            <person name="Vollmers J."/>
            <person name="Rivas-Marin E."/>
            <person name="Kohn T."/>
            <person name="Peeters S.H."/>
            <person name="Heuer A."/>
            <person name="Rast P."/>
            <person name="Oberbeckmann S."/>
            <person name="Bunk B."/>
            <person name="Jeske O."/>
            <person name="Meyerdierks A."/>
            <person name="Storesund J.E."/>
            <person name="Kallscheuer N."/>
            <person name="Luecker S."/>
            <person name="Lage O.M."/>
            <person name="Pohl T."/>
            <person name="Merkel B.J."/>
            <person name="Hornburger P."/>
            <person name="Mueller R.-W."/>
            <person name="Bruemmer F."/>
            <person name="Labrenz M."/>
            <person name="Spormann A.M."/>
            <person name="Op den Camp H."/>
            <person name="Overmann J."/>
            <person name="Amann R."/>
            <person name="Jetten M.S.M."/>
            <person name="Mascher T."/>
            <person name="Medema M.H."/>
            <person name="Devos D.P."/>
            <person name="Kaster A.-K."/>
            <person name="Ovreas L."/>
            <person name="Rohde M."/>
            <person name="Galperin M.Y."/>
            <person name="Jogler C."/>
        </authorList>
    </citation>
    <scope>NUCLEOTIDE SEQUENCE [LARGE SCALE GENOMIC DNA]</scope>
    <source>
        <strain evidence="8 9">Pan189</strain>
    </source>
</reference>
<evidence type="ECO:0000256" key="2">
    <source>
        <dbReference type="ARBA" id="ARBA00034247"/>
    </source>
</evidence>
<dbReference type="NCBIfam" id="TIGR00277">
    <property type="entry name" value="HDIG"/>
    <property type="match status" value="1"/>
</dbReference>
<dbReference type="EC" id="2.7.7.65" evidence="1"/>
<dbReference type="InterPro" id="IPR043128">
    <property type="entry name" value="Rev_trsase/Diguanyl_cyclase"/>
</dbReference>
<evidence type="ECO:0000259" key="4">
    <source>
        <dbReference type="PROSITE" id="PS50112"/>
    </source>
</evidence>
<dbReference type="CDD" id="cd00077">
    <property type="entry name" value="HDc"/>
    <property type="match status" value="1"/>
</dbReference>
<dbReference type="SMART" id="SM00471">
    <property type="entry name" value="HDc"/>
    <property type="match status" value="1"/>
</dbReference>
<dbReference type="InterPro" id="IPR029787">
    <property type="entry name" value="Nucleotide_cyclase"/>
</dbReference>
<dbReference type="Pfam" id="PF08448">
    <property type="entry name" value="PAS_4"/>
    <property type="match status" value="1"/>
</dbReference>
<dbReference type="FunFam" id="3.30.70.270:FF:000001">
    <property type="entry name" value="Diguanylate cyclase domain protein"/>
    <property type="match status" value="1"/>
</dbReference>
<dbReference type="Gene3D" id="3.30.450.20">
    <property type="entry name" value="PAS domain"/>
    <property type="match status" value="1"/>
</dbReference>
<dbReference type="InterPro" id="IPR035965">
    <property type="entry name" value="PAS-like_dom_sf"/>
</dbReference>
<dbReference type="PROSITE" id="PS51831">
    <property type="entry name" value="HD"/>
    <property type="match status" value="1"/>
</dbReference>
<evidence type="ECO:0000259" key="6">
    <source>
        <dbReference type="PROSITE" id="PS51831"/>
    </source>
</evidence>
<dbReference type="Gene3D" id="1.10.3210.10">
    <property type="entry name" value="Hypothetical protein af1432"/>
    <property type="match status" value="1"/>
</dbReference>
<dbReference type="PROSITE" id="PS50112">
    <property type="entry name" value="PAS"/>
    <property type="match status" value="1"/>
</dbReference>
<evidence type="ECO:0000313" key="8">
    <source>
        <dbReference type="EMBL" id="QDT39891.1"/>
    </source>
</evidence>
<evidence type="ECO:0000259" key="7">
    <source>
        <dbReference type="PROSITE" id="PS51832"/>
    </source>
</evidence>
<proteinExistence type="predicted"/>
<accession>A0A517R7T8</accession>